<comment type="caution">
    <text evidence="1">The sequence shown here is derived from an EMBL/GenBank/DDBJ whole genome shotgun (WGS) entry which is preliminary data.</text>
</comment>
<evidence type="ECO:0000313" key="1">
    <source>
        <dbReference type="EMBL" id="MBD1365911.1"/>
    </source>
</evidence>
<keyword evidence="2" id="KW-1185">Reference proteome</keyword>
<evidence type="ECO:0008006" key="3">
    <source>
        <dbReference type="Google" id="ProtNLM"/>
    </source>
</evidence>
<name>A0ABR7WUB8_9SPHI</name>
<reference evidence="1 2" key="1">
    <citation type="submission" date="2020-09" db="EMBL/GenBank/DDBJ databases">
        <title>Novel species of Mucilaginibacter isolated from a glacier on the Tibetan Plateau.</title>
        <authorList>
            <person name="Liu Q."/>
            <person name="Xin Y.-H."/>
        </authorList>
    </citation>
    <scope>NUCLEOTIDE SEQUENCE [LARGE SCALE GENOMIC DNA]</scope>
    <source>
        <strain evidence="1 2">ZT4R22</strain>
    </source>
</reference>
<dbReference type="Proteomes" id="UP000606600">
    <property type="component" value="Unassembled WGS sequence"/>
</dbReference>
<gene>
    <name evidence="1" type="ORF">IDJ77_19005</name>
</gene>
<dbReference type="RefSeq" id="WP_191190573.1">
    <property type="nucleotide sequence ID" value="NZ_JACWMY010000010.1"/>
</dbReference>
<evidence type="ECO:0000313" key="2">
    <source>
        <dbReference type="Proteomes" id="UP000606600"/>
    </source>
</evidence>
<protein>
    <recommendedName>
        <fullName evidence="3">YubB ferredoxin-like domain-containing protein</fullName>
    </recommendedName>
</protein>
<proteinExistence type="predicted"/>
<organism evidence="1 2">
    <name type="scientific">Mucilaginibacter pankratovii</name>
    <dbReference type="NCBI Taxonomy" id="2772110"/>
    <lineage>
        <taxon>Bacteria</taxon>
        <taxon>Pseudomonadati</taxon>
        <taxon>Bacteroidota</taxon>
        <taxon>Sphingobacteriia</taxon>
        <taxon>Sphingobacteriales</taxon>
        <taxon>Sphingobacteriaceae</taxon>
        <taxon>Mucilaginibacter</taxon>
    </lineage>
</organism>
<sequence>MGSTYSRFITKEILEVPPEFPHFKKENVITIPINADGDDVAAFLKVFSAGEIKIPPHFCRTEEDAAQYNGGEKVEWLNGDPEIILAELKKFDLVTKEFILLYTSDWADIPVDWFSAAFKNGHRVEGTYTSSDDGISGNALAYLGISSYDLNDFRDYWDAASQYEEQL</sequence>
<dbReference type="EMBL" id="JACWMY010000010">
    <property type="protein sequence ID" value="MBD1365911.1"/>
    <property type="molecule type" value="Genomic_DNA"/>
</dbReference>
<accession>A0ABR7WUB8</accession>